<keyword evidence="3" id="KW-0540">Nuclease</keyword>
<dbReference type="Pfam" id="PF22679">
    <property type="entry name" value="T1R_D3-like"/>
    <property type="match status" value="1"/>
</dbReference>
<dbReference type="GO" id="GO:0003677">
    <property type="term" value="F:DNA binding"/>
    <property type="evidence" value="ECO:0007669"/>
    <property type="project" value="UniProtKB-KW"/>
</dbReference>
<dbReference type="InterPro" id="IPR007409">
    <property type="entry name" value="Restrct_endonuc_type1_HsdR_N"/>
</dbReference>
<evidence type="ECO:0000256" key="6">
    <source>
        <dbReference type="ARBA" id="ARBA00022759"/>
    </source>
</evidence>
<dbReference type="SMART" id="SM00487">
    <property type="entry name" value="DEXDc"/>
    <property type="match status" value="1"/>
</dbReference>
<comment type="function">
    <text evidence="10">Subunit R is required for both nuclease and ATPase activities, but not for modification.</text>
</comment>
<dbReference type="EMBL" id="CAAJGR010000059">
    <property type="protein sequence ID" value="VHO02250.1"/>
    <property type="molecule type" value="Genomic_DNA"/>
</dbReference>
<reference evidence="13" key="1">
    <citation type="submission" date="2019-04" db="EMBL/GenBank/DDBJ databases">
        <authorList>
            <person name="Brambilla D."/>
        </authorList>
    </citation>
    <scope>NUCLEOTIDE SEQUENCE</scope>
    <source>
        <strain evidence="13">BAL1</strain>
    </source>
</reference>
<gene>
    <name evidence="13" type="ORF">BAL341_664</name>
</gene>
<evidence type="ECO:0000256" key="2">
    <source>
        <dbReference type="ARBA" id="ARBA00008598"/>
    </source>
</evidence>
<proteinExistence type="inferred from homology"/>
<evidence type="ECO:0000256" key="11">
    <source>
        <dbReference type="SAM" id="MobiDB-lite"/>
    </source>
</evidence>
<dbReference type="PANTHER" id="PTHR30195">
    <property type="entry name" value="TYPE I SITE-SPECIFIC DEOXYRIBONUCLEASE PROTEIN SUBUNIT M AND R"/>
    <property type="match status" value="1"/>
</dbReference>
<evidence type="ECO:0000259" key="12">
    <source>
        <dbReference type="PROSITE" id="PS51192"/>
    </source>
</evidence>
<evidence type="ECO:0000256" key="7">
    <source>
        <dbReference type="ARBA" id="ARBA00022801"/>
    </source>
</evidence>
<feature type="region of interest" description="Disordered" evidence="11">
    <location>
        <begin position="860"/>
        <end position="881"/>
    </location>
</feature>
<dbReference type="Pfam" id="PF12008">
    <property type="entry name" value="EcoR124_C"/>
    <property type="match status" value="1"/>
</dbReference>
<name>A0A486XJD0_9GAMM</name>
<dbReference type="EC" id="3.1.21.3" evidence="10"/>
<keyword evidence="6" id="KW-0255">Endonuclease</keyword>
<evidence type="ECO:0000256" key="3">
    <source>
        <dbReference type="ARBA" id="ARBA00022722"/>
    </source>
</evidence>
<evidence type="ECO:0000256" key="8">
    <source>
        <dbReference type="ARBA" id="ARBA00022840"/>
    </source>
</evidence>
<dbReference type="Gene3D" id="3.40.50.300">
    <property type="entry name" value="P-loop containing nucleotide triphosphate hydrolases"/>
    <property type="match status" value="2"/>
</dbReference>
<dbReference type="GO" id="GO:0009035">
    <property type="term" value="F:type I site-specific deoxyribonuclease activity"/>
    <property type="evidence" value="ECO:0007669"/>
    <property type="project" value="UniProtKB-EC"/>
</dbReference>
<dbReference type="InterPro" id="IPR027417">
    <property type="entry name" value="P-loop_NTPase"/>
</dbReference>
<dbReference type="InterPro" id="IPR022625">
    <property type="entry name" value="TypeI_RM_Rsu_C"/>
</dbReference>
<dbReference type="Pfam" id="PF04313">
    <property type="entry name" value="HSDR_N"/>
    <property type="match status" value="1"/>
</dbReference>
<keyword evidence="8 10" id="KW-0067">ATP-binding</keyword>
<evidence type="ECO:0000313" key="13">
    <source>
        <dbReference type="EMBL" id="VHO02250.1"/>
    </source>
</evidence>
<evidence type="ECO:0000256" key="1">
    <source>
        <dbReference type="ARBA" id="ARBA00000851"/>
    </source>
</evidence>
<dbReference type="InterPro" id="IPR051268">
    <property type="entry name" value="Type-I_R_enzyme_R_subunit"/>
</dbReference>
<dbReference type="InterPro" id="IPR055180">
    <property type="entry name" value="HsdR_RecA-like_helicase_dom_2"/>
</dbReference>
<dbReference type="PANTHER" id="PTHR30195:SF16">
    <property type="entry name" value="TYPE I RESTRICTION ENZYME ENDONUCLEASE SUBUNIT"/>
    <property type="match status" value="1"/>
</dbReference>
<accession>A0A486XJD0</accession>
<dbReference type="NCBIfam" id="TIGR00348">
    <property type="entry name" value="hsdR"/>
    <property type="match status" value="1"/>
</dbReference>
<evidence type="ECO:0000256" key="10">
    <source>
        <dbReference type="RuleBase" id="RU364115"/>
    </source>
</evidence>
<comment type="catalytic activity">
    <reaction evidence="1 10">
        <text>Endonucleolytic cleavage of DNA to give random double-stranded fragments with terminal 5'-phosphates, ATP is simultaneously hydrolyzed.</text>
        <dbReference type="EC" id="3.1.21.3"/>
    </reaction>
</comment>
<evidence type="ECO:0000256" key="9">
    <source>
        <dbReference type="ARBA" id="ARBA00023125"/>
    </source>
</evidence>
<dbReference type="Pfam" id="PF18766">
    <property type="entry name" value="SWI2_SNF2"/>
    <property type="match status" value="1"/>
</dbReference>
<dbReference type="InterPro" id="IPR004473">
    <property type="entry name" value="Restrct_endonuc_typeI_HsdR"/>
</dbReference>
<dbReference type="PROSITE" id="PS51192">
    <property type="entry name" value="HELICASE_ATP_BIND_1"/>
    <property type="match status" value="1"/>
</dbReference>
<dbReference type="CDD" id="cd18800">
    <property type="entry name" value="SF2_C_EcoR124I-like"/>
    <property type="match status" value="1"/>
</dbReference>
<dbReference type="CDD" id="cd18030">
    <property type="entry name" value="DEXHc_RE_I_HsdR"/>
    <property type="match status" value="1"/>
</dbReference>
<keyword evidence="4 10" id="KW-0547">Nucleotide-binding</keyword>
<evidence type="ECO:0000256" key="5">
    <source>
        <dbReference type="ARBA" id="ARBA00022747"/>
    </source>
</evidence>
<dbReference type="AlphaFoldDB" id="A0A486XJD0"/>
<keyword evidence="5 10" id="KW-0680">Restriction system</keyword>
<protein>
    <recommendedName>
        <fullName evidence="10">Type I restriction enzyme endonuclease subunit</fullName>
        <shortName evidence="10">R protein</shortName>
        <ecNumber evidence="10">3.1.21.3</ecNumber>
    </recommendedName>
</protein>
<dbReference type="InterPro" id="IPR040980">
    <property type="entry name" value="SWI2_SNF2"/>
</dbReference>
<dbReference type="InterPro" id="IPR014001">
    <property type="entry name" value="Helicase_ATP-bd"/>
</dbReference>
<feature type="region of interest" description="Disordered" evidence="11">
    <location>
        <begin position="1"/>
        <end position="32"/>
    </location>
</feature>
<keyword evidence="9 10" id="KW-0238">DNA-binding</keyword>
<dbReference type="CDD" id="cd22332">
    <property type="entry name" value="HsdR_N"/>
    <property type="match status" value="1"/>
</dbReference>
<comment type="similarity">
    <text evidence="2 10">Belongs to the HsdR family.</text>
</comment>
<organism evidence="13">
    <name type="scientific">Rheinheimera sp. BAL341</name>
    <dbReference type="NCBI Taxonomy" id="1708203"/>
    <lineage>
        <taxon>Bacteria</taxon>
        <taxon>Pseudomonadati</taxon>
        <taxon>Pseudomonadota</taxon>
        <taxon>Gammaproteobacteria</taxon>
        <taxon>Chromatiales</taxon>
        <taxon>Chromatiaceae</taxon>
        <taxon>Rheinheimera</taxon>
    </lineage>
</organism>
<dbReference type="GO" id="GO:0009307">
    <property type="term" value="P:DNA restriction-modification system"/>
    <property type="evidence" value="ECO:0007669"/>
    <property type="project" value="UniProtKB-KW"/>
</dbReference>
<evidence type="ECO:0000256" key="4">
    <source>
        <dbReference type="ARBA" id="ARBA00022741"/>
    </source>
</evidence>
<feature type="domain" description="Helicase ATP-binding" evidence="12">
    <location>
        <begin position="290"/>
        <end position="471"/>
    </location>
</feature>
<sequence length="1053" mass="118923">MTEKKIEQGVTDKLPEIEGTYSKHSASPSSGVREDSIEYGFIGKLQSLKYEYRKDIRDRAALEQNFREKFEALNRVRLTDSEFSRLLEEIVTPDVFTAARTLRERNSFTRDDGTPLNYTLVNIKDWCKNTFEVINQLRINSDYSHHRYDVILLINGVPCVQIELKTLTVSPRRAMEQIVEYKNDPGNGYTRTLLCFLQLFIVSNRNNTWYFANNNARHFAFNADERFLPIYQFADEKNNKITHLDSFAETFLVKCTLGQTISRYMVLIASEQKLMMMRPYQVYAVKQIVDSIHQNCGNGYIWHTTGSGKTLTSFKASTLLKDNPDIEKCLFVVDRKDLDRQTREEFNKFQEGCVEENTNTAALVRRLLSDDYADKVIVTTIQKLGLALDENSKRNQLRAKSGQATYKEQLEPLRDKRIVFIFDECHRSQFGENHKAIKAFFPKAQLFGFTGTPIFGGKNGNASRVMIDGEVASMMTTEDLFQKRLHAYTITHAIEDGNVLRFHVDYFKPKVEEGKTPPKPGEAIAKRAVIEAILAKHDAATGQRRFNAVLATASINDAIEYHALFKAVQAEKQAANADFQPLNIACVFSPPAEGDADVKQIQEDLPQEKEDNAVEPEQKKAALKAILADYNSRYGTNHSISEFDLYYQDVQKRIKDQQWPNSDHPHAQKIDITIVVDMLLTGFDSKYLNTLYVDKNLKHHGLIQAFSRTNRVLNSIQAEDKKPNGTKPFGNILDFRQQQDNVDAAIALFSGESSGEQAREIWLVDKAPVVIEKLDAAVQKLDAFMKSQGLDTAPEAVHNLKGDEARAAFINHFKEVQRLKTQLDQYTDLTDDNAAAIEQIIPKENLLGFRGAYLETAQRLKQQAQQGKGSDKPTPGNPTSDNVDQLDFEFVLFASSLIDYDYIMGLITKFSAKGPGKSTMSREQLIGLIQSDAKFMNEREDIAAYIATLQAGEGLSEQAIRDGYTRFKAAKDATELADIASKHCLATAALQGFVDGILQRMIFDGEQLSDLMAPLELGWKARTQAELALMADLQPLLTKRAQGRDISGLSAYE</sequence>
<dbReference type="SUPFAM" id="SSF52540">
    <property type="entry name" value="P-loop containing nucleoside triphosphate hydrolases"/>
    <property type="match status" value="1"/>
</dbReference>
<keyword evidence="7 10" id="KW-0378">Hydrolase</keyword>
<dbReference type="GO" id="GO:0005524">
    <property type="term" value="F:ATP binding"/>
    <property type="evidence" value="ECO:0007669"/>
    <property type="project" value="UniProtKB-KW"/>
</dbReference>
<comment type="subunit">
    <text evidence="10">The type I restriction/modification system is composed of three polypeptides R, M and S.</text>
</comment>
<dbReference type="Gene3D" id="3.90.1570.50">
    <property type="match status" value="1"/>
</dbReference>